<accession>G9XG45</accession>
<evidence type="ECO:0000256" key="1">
    <source>
        <dbReference type="SAM" id="MobiDB-lite"/>
    </source>
</evidence>
<comment type="caution">
    <text evidence="2">The sequence shown here is derived from an EMBL/GenBank/DDBJ whole genome shotgun (WGS) entry which is preliminary data.</text>
</comment>
<organism evidence="2 3">
    <name type="scientific">Peptoanaerobacter stomatis</name>
    <dbReference type="NCBI Taxonomy" id="796937"/>
    <lineage>
        <taxon>Bacteria</taxon>
        <taxon>Bacillati</taxon>
        <taxon>Bacillota</taxon>
        <taxon>Clostridia</taxon>
        <taxon>Peptostreptococcales</taxon>
        <taxon>Filifactoraceae</taxon>
        <taxon>Peptoanaerobacter</taxon>
    </lineage>
</organism>
<dbReference type="AlphaFoldDB" id="G9XG45"/>
<dbReference type="Proteomes" id="UP000003379">
    <property type="component" value="Unassembled WGS sequence"/>
</dbReference>
<reference evidence="2 3" key="1">
    <citation type="submission" date="2011-08" db="EMBL/GenBank/DDBJ databases">
        <title>The Genome Sequence of Eubacteriaceae bacterium CM5.</title>
        <authorList>
            <consortium name="The Broad Institute Genome Sequencing Platform"/>
            <person name="Earl A."/>
            <person name="Ward D."/>
            <person name="Feldgarden M."/>
            <person name="Gevers D."/>
            <person name="Sizova M."/>
            <person name="Hazen A."/>
            <person name="Epstein S."/>
            <person name="Young S.K."/>
            <person name="Zeng Q."/>
            <person name="Gargeya S."/>
            <person name="Fitzgerald M."/>
            <person name="Haas B."/>
            <person name="Abouelleil A."/>
            <person name="Alvarado L."/>
            <person name="Arachchi H.M."/>
            <person name="Berlin A."/>
            <person name="Brown A."/>
            <person name="Chapman S.B."/>
            <person name="Chen Z."/>
            <person name="Dunbar C."/>
            <person name="Freedman E."/>
            <person name="Gearin G."/>
            <person name="Gellesch M."/>
            <person name="Goldberg J."/>
            <person name="Griggs A."/>
            <person name="Gujja S."/>
            <person name="Heiman D."/>
            <person name="Howarth C."/>
            <person name="Larson L."/>
            <person name="Lui A."/>
            <person name="MacDonald P.J.P."/>
            <person name="Montmayeur A."/>
            <person name="Murphy C."/>
            <person name="Neiman D."/>
            <person name="Pearson M."/>
            <person name="Priest M."/>
            <person name="Roberts A."/>
            <person name="Saif S."/>
            <person name="Shea T."/>
            <person name="Shenoy N."/>
            <person name="Sisk P."/>
            <person name="Stolte C."/>
            <person name="Sykes S."/>
            <person name="Wortman J."/>
            <person name="Nusbaum C."/>
            <person name="Birren B."/>
        </authorList>
    </citation>
    <scope>NUCLEOTIDE SEQUENCE [LARGE SCALE GENOMIC DNA]</scope>
    <source>
        <strain evidence="2 3">CM5</strain>
    </source>
</reference>
<feature type="compositionally biased region" description="Basic and acidic residues" evidence="1">
    <location>
        <begin position="29"/>
        <end position="42"/>
    </location>
</feature>
<proteinExistence type="predicted"/>
<dbReference type="EMBL" id="AFZG01000096">
    <property type="protein sequence ID" value="EHL15159.1"/>
    <property type="molecule type" value="Genomic_DNA"/>
</dbReference>
<evidence type="ECO:0000313" key="2">
    <source>
        <dbReference type="EMBL" id="EHL15159.1"/>
    </source>
</evidence>
<protein>
    <submittedName>
        <fullName evidence="2">Uncharacterized protein</fullName>
    </submittedName>
</protein>
<feature type="region of interest" description="Disordered" evidence="1">
    <location>
        <begin position="29"/>
        <end position="55"/>
    </location>
</feature>
<sequence length="157" mass="17757">MKIQDVFESGREEDKALIMQRHNELMKEIKEKKNSKIEKNENKSSVGANKEDQDTNTYLESLERIKAAAIAARIARGEEIAKAQEDFLSTKYPDMLSDAEIVKNKINNVLKKIEGTKTKKEAEEILQKLDAGVLTLPHGSGNDTVFDKAVRIIKEKK</sequence>
<dbReference type="HOGENOM" id="CLU_141619_0_0_9"/>
<dbReference type="STRING" id="796937.HMPREF9630_01371"/>
<dbReference type="RefSeq" id="WP_009528932.1">
    <property type="nucleotide sequence ID" value="NZ_JBQMYZ010000013.1"/>
</dbReference>
<gene>
    <name evidence="2" type="ORF">HMPREF9628_00810</name>
</gene>
<evidence type="ECO:0000313" key="3">
    <source>
        <dbReference type="Proteomes" id="UP000003379"/>
    </source>
</evidence>
<name>G9XG45_9FIRM</name>